<proteinExistence type="predicted"/>
<comment type="caution">
    <text evidence="1">The sequence shown here is derived from an EMBL/GenBank/DDBJ whole genome shotgun (WGS) entry which is preliminary data.</text>
</comment>
<gene>
    <name evidence="1" type="ORF">EIKCOROL_01798</name>
</gene>
<evidence type="ECO:0000313" key="1">
    <source>
        <dbReference type="EMBL" id="EEG23523.1"/>
    </source>
</evidence>
<protein>
    <submittedName>
        <fullName evidence="1">Uncharacterized protein</fullName>
    </submittedName>
</protein>
<dbReference type="AlphaFoldDB" id="C0DWP6"/>
<reference evidence="1 2" key="1">
    <citation type="submission" date="2009-01" db="EMBL/GenBank/DDBJ databases">
        <authorList>
            <person name="Fulton L."/>
            <person name="Clifton S."/>
            <person name="Chinwalla A.T."/>
            <person name="Mitreva M."/>
            <person name="Sodergren E."/>
            <person name="Weinstock G."/>
            <person name="Clifton S."/>
            <person name="Dooling D.J."/>
            <person name="Fulton B."/>
            <person name="Minx P."/>
            <person name="Pepin K.H."/>
            <person name="Johnson M."/>
            <person name="Bhonagiri V."/>
            <person name="Nash W.E."/>
            <person name="Mardis E.R."/>
            <person name="Wilson R.K."/>
        </authorList>
    </citation>
    <scope>NUCLEOTIDE SEQUENCE [LARGE SCALE GENOMIC DNA]</scope>
    <source>
        <strain evidence="1 2">ATCC 23834</strain>
    </source>
</reference>
<organism evidence="1 2">
    <name type="scientific">Eikenella corrodens ATCC 23834</name>
    <dbReference type="NCBI Taxonomy" id="546274"/>
    <lineage>
        <taxon>Bacteria</taxon>
        <taxon>Pseudomonadati</taxon>
        <taxon>Pseudomonadota</taxon>
        <taxon>Betaproteobacteria</taxon>
        <taxon>Neisseriales</taxon>
        <taxon>Neisseriaceae</taxon>
        <taxon>Eikenella</taxon>
    </lineage>
</organism>
<sequence>MPACWRNSIKCRKGYLKTDLLFSGSLFSAQRLAGRLAGAGLNSGVGGRKLIGLGWF</sequence>
<dbReference type="EMBL" id="ACEA01000038">
    <property type="protein sequence ID" value="EEG23523.1"/>
    <property type="molecule type" value="Genomic_DNA"/>
</dbReference>
<dbReference type="Proteomes" id="UP000005837">
    <property type="component" value="Unassembled WGS sequence"/>
</dbReference>
<accession>C0DWP6</accession>
<dbReference type="HOGENOM" id="CLU_3006989_0_0_4"/>
<evidence type="ECO:0000313" key="2">
    <source>
        <dbReference type="Proteomes" id="UP000005837"/>
    </source>
</evidence>
<name>C0DWP6_EIKCO</name>